<dbReference type="AlphaFoldDB" id="A0A377V990"/>
<evidence type="ECO:0000313" key="2">
    <source>
        <dbReference type="Proteomes" id="UP000255518"/>
    </source>
</evidence>
<dbReference type="EMBL" id="UGKT01000001">
    <property type="protein sequence ID" value="STT04779.1"/>
    <property type="molecule type" value="Genomic_DNA"/>
</dbReference>
<proteinExistence type="predicted"/>
<protein>
    <submittedName>
        <fullName evidence="1">Uncharacterized protein</fullName>
    </submittedName>
</protein>
<dbReference type="Proteomes" id="UP000255518">
    <property type="component" value="Unassembled WGS sequence"/>
</dbReference>
<organism evidence="1 2">
    <name type="scientific">Klebsiella pneumoniae</name>
    <dbReference type="NCBI Taxonomy" id="573"/>
    <lineage>
        <taxon>Bacteria</taxon>
        <taxon>Pseudomonadati</taxon>
        <taxon>Pseudomonadota</taxon>
        <taxon>Gammaproteobacteria</taxon>
        <taxon>Enterobacterales</taxon>
        <taxon>Enterobacteriaceae</taxon>
        <taxon>Klebsiella/Raoultella group</taxon>
        <taxon>Klebsiella</taxon>
        <taxon>Klebsiella pneumoniae complex</taxon>
    </lineage>
</organism>
<gene>
    <name evidence="1" type="ORF">NCTC13443_04870</name>
</gene>
<evidence type="ECO:0000313" key="1">
    <source>
        <dbReference type="EMBL" id="STT04779.1"/>
    </source>
</evidence>
<reference evidence="1 2" key="1">
    <citation type="submission" date="2018-06" db="EMBL/GenBank/DDBJ databases">
        <authorList>
            <consortium name="Pathogen Informatics"/>
            <person name="Doyle S."/>
        </authorList>
    </citation>
    <scope>NUCLEOTIDE SEQUENCE [LARGE SCALE GENOMIC DNA]</scope>
    <source>
        <strain evidence="1 2">NCTC13443</strain>
    </source>
</reference>
<name>A0A377V990_KLEPN</name>
<sequence>MVGLSWRILNGTEYLNELLVYHPWTSADGDIQEVNPEDVFSIGCRSWFNTIIVSVAKQVGCRRAYVRR</sequence>
<accession>A0A377V990</accession>